<dbReference type="Pfam" id="PF00288">
    <property type="entry name" value="GHMP_kinases_N"/>
    <property type="match status" value="1"/>
</dbReference>
<feature type="domain" description="GHMP kinase C-terminal" evidence="13">
    <location>
        <begin position="293"/>
        <end position="363"/>
    </location>
</feature>
<keyword evidence="3" id="KW-0808">Transferase</keyword>
<protein>
    <recommendedName>
        <fullName evidence="11">Galactokinase</fullName>
        <ecNumber evidence="11">2.7.1.6</ecNumber>
    </recommendedName>
</protein>
<dbReference type="OrthoDB" id="250531at2"/>
<organism evidence="15 16">
    <name type="scientific">Stackebrandtia albiflava</name>
    <dbReference type="NCBI Taxonomy" id="406432"/>
    <lineage>
        <taxon>Bacteria</taxon>
        <taxon>Bacillati</taxon>
        <taxon>Actinomycetota</taxon>
        <taxon>Actinomycetes</taxon>
        <taxon>Glycomycetales</taxon>
        <taxon>Glycomycetaceae</taxon>
        <taxon>Stackebrandtia</taxon>
    </lineage>
</organism>
<comment type="caution">
    <text evidence="15">The sequence shown here is derived from an EMBL/GenBank/DDBJ whole genome shotgun (WGS) entry which is preliminary data.</text>
</comment>
<evidence type="ECO:0000259" key="14">
    <source>
        <dbReference type="Pfam" id="PF10509"/>
    </source>
</evidence>
<dbReference type="InterPro" id="IPR014721">
    <property type="entry name" value="Ribsml_uS5_D2-typ_fold_subgr"/>
</dbReference>
<evidence type="ECO:0000256" key="11">
    <source>
        <dbReference type="NCBIfam" id="TIGR00131"/>
    </source>
</evidence>
<sequence>MDDLIRRARNGFTRAFGGKPDGCWAAPGRINVLGEHTDYNDGYVLPYAIPYYTVAAVARSESPTWQVWSEATGETVTFGPGRVREELPRDQAVSGWAGYVAGVVWSLRHMADAPVGGARIAIASDVPTGAGLSSSAALELSVLLALCDLFGVDLPDEHKVLVAQHAENEYVGAPTGILDQTASLRSLPDSVLFMDCRSGVVEALPFPLAESGLDMIVVDTRAPHRHSDGEYADRRADCERAAKLLGLDSLRDVRRGEALTLPDQVLRRRVRHVRSENHRTRTAADRLRAGDTDLRFLGELMLESHLSLAADFEVTVPELDHTVEAALRGGAWGARMTGGGFGGSVICLVNSDRSEEMCRHVAEVAARQDFPEPRFYTATPAAGAHRLADLPRDRDHVRGSTYRSGTGHRFAPCPNSDAATSSPAPPTACGVCSRCTGSCSNPARPSRSWRTGWCGRRCSRGCCWWDCAGSGTCAPHSATRGPS</sequence>
<keyword evidence="4" id="KW-0479">Metal-binding</keyword>
<dbReference type="PROSITE" id="PS00627">
    <property type="entry name" value="GHMP_KINASES_ATP"/>
    <property type="match status" value="1"/>
</dbReference>
<evidence type="ECO:0000256" key="6">
    <source>
        <dbReference type="ARBA" id="ARBA00022777"/>
    </source>
</evidence>
<dbReference type="GO" id="GO:0005524">
    <property type="term" value="F:ATP binding"/>
    <property type="evidence" value="ECO:0007669"/>
    <property type="project" value="UniProtKB-UniRule"/>
</dbReference>
<evidence type="ECO:0000259" key="13">
    <source>
        <dbReference type="Pfam" id="PF08544"/>
    </source>
</evidence>
<evidence type="ECO:0000256" key="10">
    <source>
        <dbReference type="ARBA" id="ARBA00023277"/>
    </source>
</evidence>
<dbReference type="PRINTS" id="PR00959">
    <property type="entry name" value="MEVGALKINASE"/>
</dbReference>
<dbReference type="PRINTS" id="PR00473">
    <property type="entry name" value="GALCTOKINASE"/>
</dbReference>
<dbReference type="SUPFAM" id="SSF54211">
    <property type="entry name" value="Ribosomal protein S5 domain 2-like"/>
    <property type="match status" value="1"/>
</dbReference>
<evidence type="ECO:0000256" key="9">
    <source>
        <dbReference type="ARBA" id="ARBA00023144"/>
    </source>
</evidence>
<dbReference type="SUPFAM" id="SSF55060">
    <property type="entry name" value="GHMP Kinase, C-terminal domain"/>
    <property type="match status" value="1"/>
</dbReference>
<evidence type="ECO:0000256" key="8">
    <source>
        <dbReference type="ARBA" id="ARBA00022842"/>
    </source>
</evidence>
<dbReference type="PANTHER" id="PTHR10457">
    <property type="entry name" value="MEVALONATE KINASE/GALACTOKINASE"/>
    <property type="match status" value="1"/>
</dbReference>
<dbReference type="InterPro" id="IPR020568">
    <property type="entry name" value="Ribosomal_Su5_D2-typ_SF"/>
</dbReference>
<dbReference type="GO" id="GO:0005829">
    <property type="term" value="C:cytosol"/>
    <property type="evidence" value="ECO:0007669"/>
    <property type="project" value="TreeGrafter"/>
</dbReference>
<keyword evidence="5" id="KW-0547">Nucleotide-binding</keyword>
<dbReference type="EC" id="2.7.1.6" evidence="11"/>
<dbReference type="GO" id="GO:0046872">
    <property type="term" value="F:metal ion binding"/>
    <property type="evidence" value="ECO:0007669"/>
    <property type="project" value="UniProtKB-KW"/>
</dbReference>
<gene>
    <name evidence="15" type="ORF">LX16_3019</name>
</gene>
<keyword evidence="7" id="KW-0067">ATP-binding</keyword>
<evidence type="ECO:0000256" key="2">
    <source>
        <dbReference type="ARBA" id="ARBA00022490"/>
    </source>
</evidence>
<accession>A0A562V341</accession>
<dbReference type="NCBIfam" id="TIGR00131">
    <property type="entry name" value="gal_kin"/>
    <property type="match status" value="1"/>
</dbReference>
<feature type="domain" description="Galactokinase N-terminal" evidence="14">
    <location>
        <begin position="12"/>
        <end position="59"/>
    </location>
</feature>
<keyword evidence="8" id="KW-0460">Magnesium</keyword>
<comment type="similarity">
    <text evidence="1">Belongs to the GHMP kinase family. GalK subfamily.</text>
</comment>
<evidence type="ECO:0000256" key="7">
    <source>
        <dbReference type="ARBA" id="ARBA00022840"/>
    </source>
</evidence>
<evidence type="ECO:0000256" key="1">
    <source>
        <dbReference type="ARBA" id="ARBA00006566"/>
    </source>
</evidence>
<dbReference type="InterPro" id="IPR013750">
    <property type="entry name" value="GHMP_kinase_C_dom"/>
</dbReference>
<dbReference type="GO" id="GO:0006012">
    <property type="term" value="P:galactose metabolic process"/>
    <property type="evidence" value="ECO:0007669"/>
    <property type="project" value="UniProtKB-UniRule"/>
</dbReference>
<evidence type="ECO:0000313" key="16">
    <source>
        <dbReference type="Proteomes" id="UP000321617"/>
    </source>
</evidence>
<dbReference type="InterPro" id="IPR006203">
    <property type="entry name" value="GHMP_knse_ATP-bd_CS"/>
</dbReference>
<dbReference type="GO" id="GO:0004335">
    <property type="term" value="F:galactokinase activity"/>
    <property type="evidence" value="ECO:0007669"/>
    <property type="project" value="UniProtKB-UniRule"/>
</dbReference>
<evidence type="ECO:0000256" key="4">
    <source>
        <dbReference type="ARBA" id="ARBA00022723"/>
    </source>
</evidence>
<proteinExistence type="inferred from homology"/>
<dbReference type="Pfam" id="PF10509">
    <property type="entry name" value="GalKase_gal_bdg"/>
    <property type="match status" value="1"/>
</dbReference>
<evidence type="ECO:0000256" key="5">
    <source>
        <dbReference type="ARBA" id="ARBA00022741"/>
    </source>
</evidence>
<dbReference type="Pfam" id="PF08544">
    <property type="entry name" value="GHMP_kinases_C"/>
    <property type="match status" value="1"/>
</dbReference>
<reference evidence="15 16" key="1">
    <citation type="journal article" date="2013" name="Stand. Genomic Sci.">
        <title>Genomic Encyclopedia of Type Strains, Phase I: The one thousand microbial genomes (KMG-I) project.</title>
        <authorList>
            <person name="Kyrpides N.C."/>
            <person name="Woyke T."/>
            <person name="Eisen J.A."/>
            <person name="Garrity G."/>
            <person name="Lilburn T.G."/>
            <person name="Beck B.J."/>
            <person name="Whitman W.B."/>
            <person name="Hugenholtz P."/>
            <person name="Klenk H.P."/>
        </authorList>
    </citation>
    <scope>NUCLEOTIDE SEQUENCE [LARGE SCALE GENOMIC DNA]</scope>
    <source>
        <strain evidence="15 16">DSM 45044</strain>
    </source>
</reference>
<keyword evidence="10" id="KW-0119">Carbohydrate metabolism</keyword>
<keyword evidence="6 15" id="KW-0418">Kinase</keyword>
<dbReference type="FunFam" id="3.30.230.10:FF:000017">
    <property type="entry name" value="Galactokinase"/>
    <property type="match status" value="1"/>
</dbReference>
<dbReference type="InterPro" id="IPR036554">
    <property type="entry name" value="GHMP_kinase_C_sf"/>
</dbReference>
<dbReference type="InterPro" id="IPR006204">
    <property type="entry name" value="GHMP_kinase_N_dom"/>
</dbReference>
<evidence type="ECO:0000256" key="3">
    <source>
        <dbReference type="ARBA" id="ARBA00022679"/>
    </source>
</evidence>
<evidence type="ECO:0000313" key="15">
    <source>
        <dbReference type="EMBL" id="TWJ12263.1"/>
    </source>
</evidence>
<dbReference type="PANTHER" id="PTHR10457:SF7">
    <property type="entry name" value="GALACTOKINASE-RELATED"/>
    <property type="match status" value="1"/>
</dbReference>
<dbReference type="InterPro" id="IPR019539">
    <property type="entry name" value="GalKase_N"/>
</dbReference>
<dbReference type="FunFam" id="3.30.70.890:FF:000001">
    <property type="entry name" value="Galactokinase"/>
    <property type="match status" value="1"/>
</dbReference>
<feature type="domain" description="GHMP kinase N-terminal" evidence="12">
    <location>
        <begin position="99"/>
        <end position="184"/>
    </location>
</feature>
<evidence type="ECO:0000259" key="12">
    <source>
        <dbReference type="Pfam" id="PF00288"/>
    </source>
</evidence>
<dbReference type="InterPro" id="IPR000705">
    <property type="entry name" value="Galactokinase"/>
</dbReference>
<keyword evidence="16" id="KW-1185">Reference proteome</keyword>
<dbReference type="Gene3D" id="3.30.70.890">
    <property type="entry name" value="GHMP kinase, C-terminal domain"/>
    <property type="match status" value="1"/>
</dbReference>
<keyword evidence="9" id="KW-0299">Galactose metabolism</keyword>
<dbReference type="AlphaFoldDB" id="A0A562V341"/>
<dbReference type="Gene3D" id="3.30.230.10">
    <property type="match status" value="1"/>
</dbReference>
<keyword evidence="2" id="KW-0963">Cytoplasm</keyword>
<name>A0A562V341_9ACTN</name>
<dbReference type="Proteomes" id="UP000321617">
    <property type="component" value="Unassembled WGS sequence"/>
</dbReference>
<dbReference type="EMBL" id="VLLL01000006">
    <property type="protein sequence ID" value="TWJ12263.1"/>
    <property type="molecule type" value="Genomic_DNA"/>
</dbReference>